<organism evidence="5 6">
    <name type="scientific">Paragonimus westermani</name>
    <dbReference type="NCBI Taxonomy" id="34504"/>
    <lineage>
        <taxon>Eukaryota</taxon>
        <taxon>Metazoa</taxon>
        <taxon>Spiralia</taxon>
        <taxon>Lophotrochozoa</taxon>
        <taxon>Platyhelminthes</taxon>
        <taxon>Trematoda</taxon>
        <taxon>Digenea</taxon>
        <taxon>Plagiorchiida</taxon>
        <taxon>Troglotremata</taxon>
        <taxon>Troglotrematidae</taxon>
        <taxon>Paragonimus</taxon>
    </lineage>
</organism>
<protein>
    <recommendedName>
        <fullName evidence="7">Peptidase A2 domain-containing protein</fullName>
    </recommendedName>
</protein>
<keyword evidence="4" id="KW-0378">Hydrolase</keyword>
<dbReference type="AlphaFoldDB" id="A0A5J4NBU3"/>
<proteinExistence type="predicted"/>
<evidence type="ECO:0000256" key="2">
    <source>
        <dbReference type="ARBA" id="ARBA00022695"/>
    </source>
</evidence>
<keyword evidence="2" id="KW-0548">Nucleotidyltransferase</keyword>
<keyword evidence="3" id="KW-0540">Nuclease</keyword>
<dbReference type="Gene3D" id="3.10.10.10">
    <property type="entry name" value="HIV Type 1 Reverse Transcriptase, subunit A, domain 1"/>
    <property type="match status" value="1"/>
</dbReference>
<dbReference type="InterPro" id="IPR043502">
    <property type="entry name" value="DNA/RNA_pol_sf"/>
</dbReference>
<keyword evidence="1" id="KW-0808">Transferase</keyword>
<evidence type="ECO:0000256" key="3">
    <source>
        <dbReference type="ARBA" id="ARBA00022722"/>
    </source>
</evidence>
<dbReference type="SUPFAM" id="SSF50630">
    <property type="entry name" value="Acid proteases"/>
    <property type="match status" value="1"/>
</dbReference>
<keyword evidence="6" id="KW-1185">Reference proteome</keyword>
<dbReference type="PANTHER" id="PTHR37984">
    <property type="entry name" value="PROTEIN CBG26694"/>
    <property type="match status" value="1"/>
</dbReference>
<evidence type="ECO:0000256" key="4">
    <source>
        <dbReference type="ARBA" id="ARBA00022759"/>
    </source>
</evidence>
<dbReference type="GO" id="GO:0004519">
    <property type="term" value="F:endonuclease activity"/>
    <property type="evidence" value="ECO:0007669"/>
    <property type="project" value="UniProtKB-KW"/>
</dbReference>
<evidence type="ECO:0000313" key="5">
    <source>
        <dbReference type="EMBL" id="KAA3673007.1"/>
    </source>
</evidence>
<reference evidence="5 6" key="1">
    <citation type="journal article" date="2019" name="Gigascience">
        <title>Whole-genome sequence of the oriental lung fluke Paragonimus westermani.</title>
        <authorList>
            <person name="Oey H."/>
            <person name="Zakrzewski M."/>
            <person name="Narain K."/>
            <person name="Devi K.R."/>
            <person name="Agatsuma T."/>
            <person name="Nawaratna S."/>
            <person name="Gobert G.N."/>
            <person name="Jones M.K."/>
            <person name="Ragan M.A."/>
            <person name="McManus D.P."/>
            <person name="Krause L."/>
        </authorList>
    </citation>
    <scope>NUCLEOTIDE SEQUENCE [LARGE SCALE GENOMIC DNA]</scope>
    <source>
        <strain evidence="5 6">IND2009</strain>
    </source>
</reference>
<keyword evidence="4" id="KW-0255">Endonuclease</keyword>
<name>A0A5J4NBU3_9TREM</name>
<dbReference type="GO" id="GO:0016779">
    <property type="term" value="F:nucleotidyltransferase activity"/>
    <property type="evidence" value="ECO:0007669"/>
    <property type="project" value="UniProtKB-KW"/>
</dbReference>
<gene>
    <name evidence="5" type="ORF">DEA37_0011786</name>
</gene>
<dbReference type="InterPro" id="IPR050951">
    <property type="entry name" value="Retrovirus_Pol_polyprotein"/>
</dbReference>
<evidence type="ECO:0008006" key="7">
    <source>
        <dbReference type="Google" id="ProtNLM"/>
    </source>
</evidence>
<dbReference type="PANTHER" id="PTHR37984:SF5">
    <property type="entry name" value="PROTEIN NYNRIN-LIKE"/>
    <property type="match status" value="1"/>
</dbReference>
<dbReference type="EMBL" id="QNGE01004318">
    <property type="protein sequence ID" value="KAA3673007.1"/>
    <property type="molecule type" value="Genomic_DNA"/>
</dbReference>
<sequence length="167" mass="18620">MFCSKSKAVSTTFKIDEESKRKYVTLFINGVHTRLQLDSASDITLVFRDRWRKLGQPPLLPTHHLARNASGVTLKLTEVKPVFRLKRPIRCGALPIVNGELDRLQAEGIIQPANYSKWAAPIVVVKKANGSVRICADFSTGLNAALKNYEYPLPVPEELFTMLNGGQ</sequence>
<accession>A0A5J4NBU3</accession>
<dbReference type="InterPro" id="IPR021109">
    <property type="entry name" value="Peptidase_aspartic_dom_sf"/>
</dbReference>
<dbReference type="Proteomes" id="UP000324629">
    <property type="component" value="Unassembled WGS sequence"/>
</dbReference>
<evidence type="ECO:0000313" key="6">
    <source>
        <dbReference type="Proteomes" id="UP000324629"/>
    </source>
</evidence>
<dbReference type="SUPFAM" id="SSF56672">
    <property type="entry name" value="DNA/RNA polymerases"/>
    <property type="match status" value="1"/>
</dbReference>
<comment type="caution">
    <text evidence="5">The sequence shown here is derived from an EMBL/GenBank/DDBJ whole genome shotgun (WGS) entry which is preliminary data.</text>
</comment>
<evidence type="ECO:0000256" key="1">
    <source>
        <dbReference type="ARBA" id="ARBA00022679"/>
    </source>
</evidence>